<organism evidence="4">
    <name type="scientific">Culex tarsalis</name>
    <name type="common">Encephalitis mosquito</name>
    <dbReference type="NCBI Taxonomy" id="7177"/>
    <lineage>
        <taxon>Eukaryota</taxon>
        <taxon>Metazoa</taxon>
        <taxon>Ecdysozoa</taxon>
        <taxon>Arthropoda</taxon>
        <taxon>Hexapoda</taxon>
        <taxon>Insecta</taxon>
        <taxon>Pterygota</taxon>
        <taxon>Neoptera</taxon>
        <taxon>Endopterygota</taxon>
        <taxon>Diptera</taxon>
        <taxon>Nematocera</taxon>
        <taxon>Culicoidea</taxon>
        <taxon>Culicidae</taxon>
        <taxon>Culicinae</taxon>
        <taxon>Culicini</taxon>
        <taxon>Culex</taxon>
        <taxon>Culex</taxon>
    </lineage>
</organism>
<evidence type="ECO:0000256" key="1">
    <source>
        <dbReference type="ARBA" id="ARBA00038228"/>
    </source>
</evidence>
<evidence type="ECO:0000256" key="3">
    <source>
        <dbReference type="SAM" id="Phobius"/>
    </source>
</evidence>
<keyword evidence="3" id="KW-0472">Membrane</keyword>
<dbReference type="CDD" id="cd00586">
    <property type="entry name" value="4HBT"/>
    <property type="match status" value="1"/>
</dbReference>
<dbReference type="Pfam" id="PF13279">
    <property type="entry name" value="4HBT_2"/>
    <property type="match status" value="1"/>
</dbReference>
<dbReference type="EMBL" id="GFDL01004670">
    <property type="protein sequence ID" value="JAV30375.1"/>
    <property type="molecule type" value="Transcribed_RNA"/>
</dbReference>
<sequence>MWCTVIGIVLGVIVTLYALFELHYFLRMCLCVIAARFVKKRIHILETATVCGLCLTNDVDTLLYHMNNARYLREVDFARVDFYERTLLWRTILSKGGSVFQGATTIRYRRFIRPFTRFTISSRIVYWDNQSIFMEHRFIGRSDGFIHCIALCRQRVIQCSVEDVMATLLKPIETATSSTECLEKLENGIGSGETGATVTTGIEYAAKLKPEIPPEVAKWQEWNDISSASLRSGC</sequence>
<evidence type="ECO:0000256" key="2">
    <source>
        <dbReference type="ARBA" id="ARBA00041112"/>
    </source>
</evidence>
<evidence type="ECO:0000313" key="4">
    <source>
        <dbReference type="EMBL" id="JAV30375.1"/>
    </source>
</evidence>
<dbReference type="PANTHER" id="PTHR12475:SF11">
    <property type="entry name" value="PROTEIN THEM6"/>
    <property type="match status" value="1"/>
</dbReference>
<keyword evidence="3" id="KW-1133">Transmembrane helix</keyword>
<feature type="transmembrane region" description="Helical" evidence="3">
    <location>
        <begin position="6"/>
        <end position="26"/>
    </location>
</feature>
<keyword evidence="3" id="KW-0812">Transmembrane</keyword>
<dbReference type="InterPro" id="IPR029069">
    <property type="entry name" value="HotDog_dom_sf"/>
</dbReference>
<accession>A0A1Q3FS46</accession>
<protein>
    <recommendedName>
        <fullName evidence="2">Protein THEM6</fullName>
    </recommendedName>
</protein>
<dbReference type="InterPro" id="IPR051490">
    <property type="entry name" value="THEM6_lcsJ_thioesterase"/>
</dbReference>
<comment type="similarity">
    <text evidence="1">Belongs to the THEM6 family.</text>
</comment>
<dbReference type="AlphaFoldDB" id="A0A1Q3FS46"/>
<name>A0A1Q3FS46_CULTA</name>
<dbReference type="Gene3D" id="3.10.129.10">
    <property type="entry name" value="Hotdog Thioesterase"/>
    <property type="match status" value="1"/>
</dbReference>
<dbReference type="SUPFAM" id="SSF54637">
    <property type="entry name" value="Thioesterase/thiol ester dehydrase-isomerase"/>
    <property type="match status" value="1"/>
</dbReference>
<reference evidence="4" key="1">
    <citation type="submission" date="2017-01" db="EMBL/GenBank/DDBJ databases">
        <title>A deep insight into the sialotranscriptome of adult male and female Cluex tarsalis mosquitoes.</title>
        <authorList>
            <person name="Ribeiro J.M."/>
            <person name="Moreira F."/>
            <person name="Bernard K.A."/>
            <person name="Calvo E."/>
        </authorList>
    </citation>
    <scope>NUCLEOTIDE SEQUENCE</scope>
    <source>
        <strain evidence="4">Kern County</strain>
        <tissue evidence="4">Salivary glands</tissue>
    </source>
</reference>
<dbReference type="PANTHER" id="PTHR12475">
    <property type="match status" value="1"/>
</dbReference>
<proteinExistence type="inferred from homology"/>